<name>A0A289YZ33_9CAUD</name>
<evidence type="ECO:0000313" key="1">
    <source>
        <dbReference type="EMBL" id="ATA65509.1"/>
    </source>
</evidence>
<protein>
    <submittedName>
        <fullName evidence="1">Uncharacterized protein</fullName>
    </submittedName>
</protein>
<dbReference type="Proteomes" id="UP000223363">
    <property type="component" value="Segment"/>
</dbReference>
<keyword evidence="2" id="KW-1185">Reference proteome</keyword>
<accession>A0A289YZ33</accession>
<sequence>MKTVEKKIRSELQIANYERYFGDHSVEHARKVAELATQLAEFRWTGHCPERVISQYRSSDYWERLLDINYKTYCRLVSSDHYKFIMDYLFKMENAAGNYREATKTAIKVFYAISGYSQFEDLTDVEKASIPFIVNMDIWRRNIIASDFSFSAESAEFLETFVDPIYVGMDTFQFDEDNDDESWGIAKVTTAKELLSLMVAVSRFILKQDEAEAQELNGHGFPDRIG</sequence>
<proteinExistence type="predicted"/>
<dbReference type="EMBL" id="MF285618">
    <property type="protein sequence ID" value="ATA65509.1"/>
    <property type="molecule type" value="Genomic_DNA"/>
</dbReference>
<gene>
    <name evidence="1" type="ORF">2050HW_00174</name>
</gene>
<reference evidence="2" key="1">
    <citation type="submission" date="2017-06" db="EMBL/GenBank/DDBJ databases">
        <authorList>
            <person name="Zhao X."/>
        </authorList>
    </citation>
    <scope>NUCLEOTIDE SEQUENCE [LARGE SCALE GENOMIC DNA]</scope>
</reference>
<organism evidence="1 2">
    <name type="scientific">Serratia phage vB_SmaM_ 2050HW</name>
    <dbReference type="NCBI Taxonomy" id="2024252"/>
    <lineage>
        <taxon>Viruses</taxon>
        <taxon>Duplodnaviria</taxon>
        <taxon>Heunggongvirae</taxon>
        <taxon>Uroviricota</taxon>
        <taxon>Caudoviricetes</taxon>
        <taxon>Chimalliviridae</taxon>
        <taxon>Moabitevirus</taxon>
        <taxon>Moabitevirus mv2050HW</taxon>
    </lineage>
</organism>
<evidence type="ECO:0000313" key="2">
    <source>
        <dbReference type="Proteomes" id="UP000223363"/>
    </source>
</evidence>